<name>A0A7R8ZEQ8_TIMDO</name>
<evidence type="ECO:0000313" key="3">
    <source>
        <dbReference type="EMBL" id="CAD7202622.1"/>
    </source>
</evidence>
<evidence type="ECO:0000259" key="2">
    <source>
        <dbReference type="Pfam" id="PF01217"/>
    </source>
</evidence>
<feature type="transmembrane region" description="Helical" evidence="1">
    <location>
        <begin position="191"/>
        <end position="210"/>
    </location>
</feature>
<keyword evidence="1" id="KW-1133">Transmembrane helix</keyword>
<reference evidence="3" key="1">
    <citation type="submission" date="2020-11" db="EMBL/GenBank/DDBJ databases">
        <authorList>
            <person name="Tran Van P."/>
        </authorList>
    </citation>
    <scope>NUCLEOTIDE SEQUENCE</scope>
</reference>
<keyword evidence="1" id="KW-0812">Transmembrane</keyword>
<proteinExistence type="predicted"/>
<organism evidence="3">
    <name type="scientific">Timema douglasi</name>
    <name type="common">Walking stick</name>
    <dbReference type="NCBI Taxonomy" id="61478"/>
    <lineage>
        <taxon>Eukaryota</taxon>
        <taxon>Metazoa</taxon>
        <taxon>Ecdysozoa</taxon>
        <taxon>Arthropoda</taxon>
        <taxon>Hexapoda</taxon>
        <taxon>Insecta</taxon>
        <taxon>Pterygota</taxon>
        <taxon>Neoptera</taxon>
        <taxon>Polyneoptera</taxon>
        <taxon>Phasmatodea</taxon>
        <taxon>Timematodea</taxon>
        <taxon>Timematoidea</taxon>
        <taxon>Timematidae</taxon>
        <taxon>Timema</taxon>
    </lineage>
</organism>
<gene>
    <name evidence="3" type="ORF">TDIB3V08_LOCUS8804</name>
</gene>
<dbReference type="InterPro" id="IPR022775">
    <property type="entry name" value="AP_mu_sigma_su"/>
</dbReference>
<accession>A0A7R8ZEQ8</accession>
<dbReference type="Gene3D" id="3.30.450.60">
    <property type="match status" value="1"/>
</dbReference>
<protein>
    <recommendedName>
        <fullName evidence="2">AP complex mu/sigma subunit domain-containing protein</fullName>
    </recommendedName>
</protein>
<keyword evidence="1" id="KW-0472">Membrane</keyword>
<dbReference type="Pfam" id="PF01217">
    <property type="entry name" value="Clat_adaptor_s"/>
    <property type="match status" value="1"/>
</dbReference>
<feature type="domain" description="AP complex mu/sigma subunit" evidence="2">
    <location>
        <begin position="38"/>
        <end position="71"/>
    </location>
</feature>
<evidence type="ECO:0000256" key="1">
    <source>
        <dbReference type="SAM" id="Phobius"/>
    </source>
</evidence>
<dbReference type="EMBL" id="OA569602">
    <property type="protein sequence ID" value="CAD7202622.1"/>
    <property type="molecule type" value="Genomic_DNA"/>
</dbReference>
<sequence>MRGWVTTESALEFTVLYTLRCCLALSNKRKGSFSLVRENVHYILNELVMGGMVLETNMTEILTRIEDQNKLEKQEVECFFFLAEDLCCGKVIAECWTRRGPQYTGISRVVRACSRVAEPAADGVGIIEPLGLSVASHAPGPSATLVYDSYFPNDPPEIRGLIPFEGLCRFCHSRALQVQSKLHERCIKNSFHIITRVGLIFIIIIIIIIVA</sequence>
<dbReference type="AlphaFoldDB" id="A0A7R8ZEQ8"/>